<keyword evidence="2" id="KW-1185">Reference proteome</keyword>
<reference evidence="1 2" key="1">
    <citation type="journal article" date="2022" name="bioRxiv">
        <title>Genomics of Preaxostyla Flagellates Illuminates Evolutionary Transitions and the Path Towards Mitochondrial Loss.</title>
        <authorList>
            <person name="Novak L.V.F."/>
            <person name="Treitli S.C."/>
            <person name="Pyrih J."/>
            <person name="Halakuc P."/>
            <person name="Pipaliya S.V."/>
            <person name="Vacek V."/>
            <person name="Brzon O."/>
            <person name="Soukal P."/>
            <person name="Eme L."/>
            <person name="Dacks J.B."/>
            <person name="Karnkowska A."/>
            <person name="Elias M."/>
            <person name="Hampl V."/>
        </authorList>
    </citation>
    <scope>NUCLEOTIDE SEQUENCE [LARGE SCALE GENOMIC DNA]</scope>
    <source>
        <strain evidence="1">NAU3</strain>
        <tissue evidence="1">Gut</tissue>
    </source>
</reference>
<gene>
    <name evidence="1" type="ORF">BLNAU_7150</name>
</gene>
<accession>A0ABQ9Y2L3</accession>
<evidence type="ECO:0000313" key="1">
    <source>
        <dbReference type="EMBL" id="KAK2957974.1"/>
    </source>
</evidence>
<protein>
    <submittedName>
        <fullName evidence="1">Uncharacterized protein</fullName>
    </submittedName>
</protein>
<comment type="caution">
    <text evidence="1">The sequence shown here is derived from an EMBL/GenBank/DDBJ whole genome shotgun (WGS) entry which is preliminary data.</text>
</comment>
<dbReference type="Proteomes" id="UP001281761">
    <property type="component" value="Unassembled WGS sequence"/>
</dbReference>
<sequence>MLSETTTSTSLSKPLEPNFLSDINQASSVFLSFTEFISKGGVLDDAGTERMCQFLKRITVKSGSTFNSEQILHELVPTPDGSCEGFSQRMVPLLTCLNTKIVLSVLHFFVSTLVPNVPLRKYQFIETRFFTRLPQPFLENDVHLTSQHDSSFMTLVRRCLECASPTSVADLFFWKQVTPSIIRQTVFDSVVKPLRPFWTFVCQNWQRITDHQIMDDYPHLLGALIQISPFHEETAQFVLSSQICETSMSCLGYFELSNFGYILVNEIICGMENWNKEDQAVRQRGQTILVKMKEEGLTDLLELQIRLRLTRTNIAAQLIHMLGGNCPFKVERIN</sequence>
<proteinExistence type="predicted"/>
<organism evidence="1 2">
    <name type="scientific">Blattamonas nauphoetae</name>
    <dbReference type="NCBI Taxonomy" id="2049346"/>
    <lineage>
        <taxon>Eukaryota</taxon>
        <taxon>Metamonada</taxon>
        <taxon>Preaxostyla</taxon>
        <taxon>Oxymonadida</taxon>
        <taxon>Blattamonas</taxon>
    </lineage>
</organism>
<evidence type="ECO:0000313" key="2">
    <source>
        <dbReference type="Proteomes" id="UP001281761"/>
    </source>
</evidence>
<dbReference type="EMBL" id="JARBJD010000042">
    <property type="protein sequence ID" value="KAK2957974.1"/>
    <property type="molecule type" value="Genomic_DNA"/>
</dbReference>
<name>A0ABQ9Y2L3_9EUKA</name>